<gene>
    <name evidence="10" type="ORF">QYG89_06275</name>
</gene>
<dbReference type="InterPro" id="IPR020846">
    <property type="entry name" value="MFS_dom"/>
</dbReference>
<keyword evidence="5 8" id="KW-0812">Transmembrane</keyword>
<dbReference type="RefSeq" id="WP_404315734.1">
    <property type="nucleotide sequence ID" value="NZ_JAUIYO010000003.1"/>
</dbReference>
<organism evidence="10 11">
    <name type="scientific">Bacillus lumedeiriae</name>
    <dbReference type="NCBI Taxonomy" id="3058829"/>
    <lineage>
        <taxon>Bacteria</taxon>
        <taxon>Bacillati</taxon>
        <taxon>Bacillota</taxon>
        <taxon>Bacilli</taxon>
        <taxon>Bacillales</taxon>
        <taxon>Bacillaceae</taxon>
        <taxon>Bacillus</taxon>
    </lineage>
</organism>
<feature type="transmembrane region" description="Helical" evidence="8">
    <location>
        <begin position="371"/>
        <end position="393"/>
    </location>
</feature>
<evidence type="ECO:0000256" key="7">
    <source>
        <dbReference type="ARBA" id="ARBA00023136"/>
    </source>
</evidence>
<feature type="transmembrane region" description="Helical" evidence="8">
    <location>
        <begin position="308"/>
        <end position="332"/>
    </location>
</feature>
<name>A0ABW8I9E5_9BACI</name>
<dbReference type="InterPro" id="IPR011701">
    <property type="entry name" value="MFS"/>
</dbReference>
<accession>A0ABW8I9E5</accession>
<feature type="domain" description="Major facilitator superfamily (MFS) profile" evidence="9">
    <location>
        <begin position="16"/>
        <end position="397"/>
    </location>
</feature>
<keyword evidence="3" id="KW-0813">Transport</keyword>
<evidence type="ECO:0000256" key="4">
    <source>
        <dbReference type="ARBA" id="ARBA00022475"/>
    </source>
</evidence>
<proteinExistence type="inferred from homology"/>
<evidence type="ECO:0000256" key="6">
    <source>
        <dbReference type="ARBA" id="ARBA00022989"/>
    </source>
</evidence>
<dbReference type="InterPro" id="IPR036259">
    <property type="entry name" value="MFS_trans_sf"/>
</dbReference>
<comment type="similarity">
    <text evidence="2">Belongs to the major facilitator superfamily.</text>
</comment>
<dbReference type="EMBL" id="JAUIYO010000003">
    <property type="protein sequence ID" value="MFK2825291.1"/>
    <property type="molecule type" value="Genomic_DNA"/>
</dbReference>
<feature type="transmembrane region" description="Helical" evidence="8">
    <location>
        <begin position="56"/>
        <end position="74"/>
    </location>
</feature>
<comment type="subcellular location">
    <subcellularLocation>
        <location evidence="1">Cell membrane</location>
        <topology evidence="1">Multi-pass membrane protein</topology>
    </subcellularLocation>
</comment>
<keyword evidence="11" id="KW-1185">Reference proteome</keyword>
<feature type="transmembrane region" description="Helical" evidence="8">
    <location>
        <begin position="111"/>
        <end position="132"/>
    </location>
</feature>
<feature type="transmembrane region" description="Helical" evidence="8">
    <location>
        <begin position="286"/>
        <end position="302"/>
    </location>
</feature>
<sequence>MEQLAAETPHTVVERRYSLITLVFFCSGLFVVAALFSTIPLNPVFMTEFHLTAERAALATSICSLCYALGTVVFAPLSDRYGRKRVIILGLLLLTVISPVIGFLSNYEAIIVFRGIQGFVAASFAPTALTFITELYPPKKRMTAIGVISAGFLMAGIVGQVYSSMINGMLGWHFVFYIFGLLYLGLAIAFIAVIPRDRVLDVMEKRSVFGAFPVVLSQSFFRKCYFITVLLLLSFVGMYTALENYLRDMYALEASQILLIRSAGMIGMLLTPFGGRLAERFGTFKTLRSGLALAAIGLFSVGVSNSIFMIACMSIVFTAGISITVPSLISLLGQIGGKEKASAMSLYSFFLFVGSTIGPMIAVFLMKTGNYVLTFGMIAALLTFGFLTTFPLAKKAAVRRAES</sequence>
<feature type="transmembrane region" description="Helical" evidence="8">
    <location>
        <begin position="86"/>
        <end position="105"/>
    </location>
</feature>
<dbReference type="Pfam" id="PF07690">
    <property type="entry name" value="MFS_1"/>
    <property type="match status" value="1"/>
</dbReference>
<evidence type="ECO:0000256" key="8">
    <source>
        <dbReference type="SAM" id="Phobius"/>
    </source>
</evidence>
<feature type="transmembrane region" description="Helical" evidence="8">
    <location>
        <begin position="224"/>
        <end position="242"/>
    </location>
</feature>
<dbReference type="Gene3D" id="1.20.1250.20">
    <property type="entry name" value="MFS general substrate transporter like domains"/>
    <property type="match status" value="1"/>
</dbReference>
<feature type="transmembrane region" description="Helical" evidence="8">
    <location>
        <begin position="144"/>
        <end position="162"/>
    </location>
</feature>
<keyword evidence="4" id="KW-1003">Cell membrane</keyword>
<dbReference type="PANTHER" id="PTHR43271:SF2">
    <property type="entry name" value="BLL2771 PROTEIN"/>
    <property type="match status" value="1"/>
</dbReference>
<evidence type="ECO:0000259" key="9">
    <source>
        <dbReference type="PROSITE" id="PS50850"/>
    </source>
</evidence>
<dbReference type="PANTHER" id="PTHR43271">
    <property type="entry name" value="BLL2771 PROTEIN"/>
    <property type="match status" value="1"/>
</dbReference>
<keyword evidence="7 8" id="KW-0472">Membrane</keyword>
<feature type="transmembrane region" description="Helical" evidence="8">
    <location>
        <begin position="17"/>
        <end position="36"/>
    </location>
</feature>
<keyword evidence="6 8" id="KW-1133">Transmembrane helix</keyword>
<evidence type="ECO:0000256" key="5">
    <source>
        <dbReference type="ARBA" id="ARBA00022692"/>
    </source>
</evidence>
<evidence type="ECO:0000313" key="11">
    <source>
        <dbReference type="Proteomes" id="UP001619911"/>
    </source>
</evidence>
<dbReference type="PROSITE" id="PS50850">
    <property type="entry name" value="MFS"/>
    <property type="match status" value="1"/>
</dbReference>
<dbReference type="CDD" id="cd17324">
    <property type="entry name" value="MFS_NepI_like"/>
    <property type="match status" value="1"/>
</dbReference>
<comment type="caution">
    <text evidence="10">The sequence shown here is derived from an EMBL/GenBank/DDBJ whole genome shotgun (WGS) entry which is preliminary data.</text>
</comment>
<feature type="transmembrane region" description="Helical" evidence="8">
    <location>
        <begin position="174"/>
        <end position="194"/>
    </location>
</feature>
<reference evidence="10 11" key="1">
    <citation type="submission" date="2023-07" db="EMBL/GenBank/DDBJ databases">
        <title>Bacillus lucianemedeirus sp. nov, a new species isolated from an immunobiological production facility.</title>
        <authorList>
            <person name="Costa L.V."/>
            <person name="Miranda R.V.S.L."/>
            <person name="Brandao M.L.L."/>
            <person name="Reis C.M.F."/>
            <person name="Frazao A.M."/>
            <person name="Cruz F.V."/>
            <person name="Baio P.V.P."/>
            <person name="Veras J.F.C."/>
            <person name="Ramos J.N."/>
            <person name="Vieira V."/>
        </authorList>
    </citation>
    <scope>NUCLEOTIDE SEQUENCE [LARGE SCALE GENOMIC DNA]</scope>
    <source>
        <strain evidence="10 11">B190/17</strain>
    </source>
</reference>
<protein>
    <submittedName>
        <fullName evidence="10">MFS transporter</fullName>
    </submittedName>
</protein>
<evidence type="ECO:0000256" key="2">
    <source>
        <dbReference type="ARBA" id="ARBA00008335"/>
    </source>
</evidence>
<dbReference type="SUPFAM" id="SSF103473">
    <property type="entry name" value="MFS general substrate transporter"/>
    <property type="match status" value="1"/>
</dbReference>
<evidence type="ECO:0000313" key="10">
    <source>
        <dbReference type="EMBL" id="MFK2825291.1"/>
    </source>
</evidence>
<feature type="transmembrane region" description="Helical" evidence="8">
    <location>
        <begin position="254"/>
        <end position="274"/>
    </location>
</feature>
<dbReference type="Proteomes" id="UP001619911">
    <property type="component" value="Unassembled WGS sequence"/>
</dbReference>
<evidence type="ECO:0000256" key="1">
    <source>
        <dbReference type="ARBA" id="ARBA00004651"/>
    </source>
</evidence>
<evidence type="ECO:0000256" key="3">
    <source>
        <dbReference type="ARBA" id="ARBA00022448"/>
    </source>
</evidence>
<feature type="transmembrane region" description="Helical" evidence="8">
    <location>
        <begin position="344"/>
        <end position="365"/>
    </location>
</feature>